<dbReference type="Pfam" id="PF05593">
    <property type="entry name" value="RHS_repeat"/>
    <property type="match status" value="1"/>
</dbReference>
<name>A0A7X2IWN7_9BURK</name>
<keyword evidence="3" id="KW-1185">Reference proteome</keyword>
<dbReference type="InterPro" id="IPR006530">
    <property type="entry name" value="YD"/>
</dbReference>
<evidence type="ECO:0000256" key="1">
    <source>
        <dbReference type="SAM" id="SignalP"/>
    </source>
</evidence>
<dbReference type="AlphaFoldDB" id="A0A7X2IWN7"/>
<accession>A0A7X2IWN7</accession>
<sequence>MKQRTLGLAIGLLLAWCGASAQQNTTYSYQYDNNGNLTKVTDPLSQVTDRSYDVLNRQLQQLQPPPVTGAARPAINYTYDALDQLSTVRDPRNLT</sequence>
<proteinExistence type="predicted"/>
<evidence type="ECO:0000313" key="2">
    <source>
        <dbReference type="EMBL" id="MRV76868.1"/>
    </source>
</evidence>
<dbReference type="NCBIfam" id="TIGR01643">
    <property type="entry name" value="YD_repeat_2x"/>
    <property type="match status" value="1"/>
</dbReference>
<feature type="chain" id="PRO_5031547676" evidence="1">
    <location>
        <begin position="22"/>
        <end position="95"/>
    </location>
</feature>
<feature type="non-terminal residue" evidence="2">
    <location>
        <position position="95"/>
    </location>
</feature>
<dbReference type="RefSeq" id="WP_195764116.1">
    <property type="nucleotide sequence ID" value="NZ_WKJJ01000070.1"/>
</dbReference>
<keyword evidence="1" id="KW-0732">Signal</keyword>
<comment type="caution">
    <text evidence="2">The sequence shown here is derived from an EMBL/GenBank/DDBJ whole genome shotgun (WGS) entry which is preliminary data.</text>
</comment>
<feature type="signal peptide" evidence="1">
    <location>
        <begin position="1"/>
        <end position="21"/>
    </location>
</feature>
<gene>
    <name evidence="2" type="ORF">GJ700_34735</name>
</gene>
<reference evidence="2 3" key="1">
    <citation type="submission" date="2019-11" db="EMBL/GenBank/DDBJ databases">
        <title>Novel species isolated from a subtropical stream in China.</title>
        <authorList>
            <person name="Lu H."/>
        </authorList>
    </citation>
    <scope>NUCLEOTIDE SEQUENCE [LARGE SCALE GENOMIC DNA]</scope>
    <source>
        <strain evidence="2 3">FT92W</strain>
    </source>
</reference>
<dbReference type="EMBL" id="WKJJ01000070">
    <property type="protein sequence ID" value="MRV76868.1"/>
    <property type="molecule type" value="Genomic_DNA"/>
</dbReference>
<dbReference type="Gene3D" id="2.180.10.10">
    <property type="entry name" value="RHS repeat-associated core"/>
    <property type="match status" value="1"/>
</dbReference>
<evidence type="ECO:0000313" key="3">
    <source>
        <dbReference type="Proteomes" id="UP000446768"/>
    </source>
</evidence>
<organism evidence="2 3">
    <name type="scientific">Pseudoduganella rivuli</name>
    <dbReference type="NCBI Taxonomy" id="2666085"/>
    <lineage>
        <taxon>Bacteria</taxon>
        <taxon>Pseudomonadati</taxon>
        <taxon>Pseudomonadota</taxon>
        <taxon>Betaproteobacteria</taxon>
        <taxon>Burkholderiales</taxon>
        <taxon>Oxalobacteraceae</taxon>
        <taxon>Telluria group</taxon>
        <taxon>Pseudoduganella</taxon>
    </lineage>
</organism>
<protein>
    <submittedName>
        <fullName evidence="2">Type IV secretion protein Rhs</fullName>
    </submittedName>
</protein>
<dbReference type="InterPro" id="IPR031325">
    <property type="entry name" value="RHS_repeat"/>
</dbReference>
<dbReference type="Proteomes" id="UP000446768">
    <property type="component" value="Unassembled WGS sequence"/>
</dbReference>